<name>A0A9P7DNL4_9AGAM</name>
<proteinExistence type="predicted"/>
<feature type="compositionally biased region" description="Polar residues" evidence="1">
    <location>
        <begin position="338"/>
        <end position="348"/>
    </location>
</feature>
<comment type="caution">
    <text evidence="2">The sequence shown here is derived from an EMBL/GenBank/DDBJ whole genome shotgun (WGS) entry which is preliminary data.</text>
</comment>
<feature type="compositionally biased region" description="Polar residues" evidence="1">
    <location>
        <begin position="433"/>
        <end position="450"/>
    </location>
</feature>
<feature type="compositionally biased region" description="Basic and acidic residues" evidence="1">
    <location>
        <begin position="377"/>
        <end position="388"/>
    </location>
</feature>
<dbReference type="EMBL" id="JABBWE010000011">
    <property type="protein sequence ID" value="KAG1799330.1"/>
    <property type="molecule type" value="Genomic_DNA"/>
</dbReference>
<dbReference type="AlphaFoldDB" id="A0A9P7DNL4"/>
<organism evidence="2 3">
    <name type="scientific">Suillus plorans</name>
    <dbReference type="NCBI Taxonomy" id="116603"/>
    <lineage>
        <taxon>Eukaryota</taxon>
        <taxon>Fungi</taxon>
        <taxon>Dikarya</taxon>
        <taxon>Basidiomycota</taxon>
        <taxon>Agaricomycotina</taxon>
        <taxon>Agaricomycetes</taxon>
        <taxon>Agaricomycetidae</taxon>
        <taxon>Boletales</taxon>
        <taxon>Suillineae</taxon>
        <taxon>Suillaceae</taxon>
        <taxon>Suillus</taxon>
    </lineage>
</organism>
<evidence type="ECO:0000256" key="1">
    <source>
        <dbReference type="SAM" id="MobiDB-lite"/>
    </source>
</evidence>
<feature type="compositionally biased region" description="Low complexity" evidence="1">
    <location>
        <begin position="365"/>
        <end position="376"/>
    </location>
</feature>
<feature type="compositionally biased region" description="Polar residues" evidence="1">
    <location>
        <begin position="518"/>
        <end position="535"/>
    </location>
</feature>
<dbReference type="RefSeq" id="XP_041163729.1">
    <property type="nucleotide sequence ID" value="XM_041299352.1"/>
</dbReference>
<feature type="compositionally biased region" description="Low complexity" evidence="1">
    <location>
        <begin position="472"/>
        <end position="483"/>
    </location>
</feature>
<dbReference type="Proteomes" id="UP000719766">
    <property type="component" value="Unassembled WGS sequence"/>
</dbReference>
<dbReference type="OrthoDB" id="3218262at2759"/>
<dbReference type="GeneID" id="64593116"/>
<evidence type="ECO:0000313" key="2">
    <source>
        <dbReference type="EMBL" id="KAG1799330.1"/>
    </source>
</evidence>
<feature type="region of interest" description="Disordered" evidence="1">
    <location>
        <begin position="252"/>
        <end position="549"/>
    </location>
</feature>
<accession>A0A9P7DNL4</accession>
<gene>
    <name evidence="2" type="ORF">HD556DRAFT_1287735</name>
</gene>
<keyword evidence="3" id="KW-1185">Reference proteome</keyword>
<feature type="compositionally biased region" description="Polar residues" evidence="1">
    <location>
        <begin position="410"/>
        <end position="425"/>
    </location>
</feature>
<protein>
    <submittedName>
        <fullName evidence="2">Uncharacterized protein</fullName>
    </submittedName>
</protein>
<evidence type="ECO:0000313" key="3">
    <source>
        <dbReference type="Proteomes" id="UP000719766"/>
    </source>
</evidence>
<feature type="region of interest" description="Disordered" evidence="1">
    <location>
        <begin position="1"/>
        <end position="27"/>
    </location>
</feature>
<feature type="compositionally biased region" description="Basic and acidic residues" evidence="1">
    <location>
        <begin position="263"/>
        <end position="286"/>
    </location>
</feature>
<sequence length="623" mass="67102">MSLYTPVFPPSLERKSTGRKGASSSNKLNHLSTTEILRDIHLFLATKPEVLAPSSRPSSPSFDANVQDLKHAVLEAVDAARGDTGEGKWTQVSAKLKMGCVRGRYRMTGLDQRWNPAENAEWILPDDEETWLKLEKDRTKARTSKGNAKQSRHPANVSITAVAPFRGSDLAAYQLPVEIIQALATVSPKTMLNVKEKVAKWQATISTPEGASVVEKTVSITPALTGASKSGMKLTLLKDKSQSTSLSFPVVKRNATTVTGKKSNKERSDRHGPPNFRVHGDPKGDHIASGSKLPTEPSGDEPETASFKTPLKSLHASDGGLPKIADFPETPYIPPSFPSQLETSTPQPRHNAAVPVRSKPPPIYPVCSSSSISHPSTPRDGDHNHLGEDPYTVDISPSVPLHSDGRQTNKRPLSPSSLHDIVSSTSKKRRLQSSHGENSAIRSRPPTESANVPEVTSKRAAIPASPRGEGRLPTLTELLAATPQPKPRQGPPLKNILRAESEPSPHAAKGNPSPAKSYFSTPGSGASDSPTSNHNLLLHSPVSPMRSFAQNPNAFLPQFTSTQAGGSGHNGTSSGVFGGGYRSQFDVERHVDRVSELLEKDVDFCGWLRDVPSVEELEASQEQ</sequence>
<reference evidence="2" key="1">
    <citation type="journal article" date="2020" name="New Phytol.">
        <title>Comparative genomics reveals dynamic genome evolution in host specialist ectomycorrhizal fungi.</title>
        <authorList>
            <person name="Lofgren L.A."/>
            <person name="Nguyen N.H."/>
            <person name="Vilgalys R."/>
            <person name="Ruytinx J."/>
            <person name="Liao H.L."/>
            <person name="Branco S."/>
            <person name="Kuo A."/>
            <person name="LaButti K."/>
            <person name="Lipzen A."/>
            <person name="Andreopoulos W."/>
            <person name="Pangilinan J."/>
            <person name="Riley R."/>
            <person name="Hundley H."/>
            <person name="Na H."/>
            <person name="Barry K."/>
            <person name="Grigoriev I.V."/>
            <person name="Stajich J.E."/>
            <person name="Kennedy P.G."/>
        </authorList>
    </citation>
    <scope>NUCLEOTIDE SEQUENCE</scope>
    <source>
        <strain evidence="2">S12</strain>
    </source>
</reference>